<dbReference type="Gene3D" id="1.20.1300.10">
    <property type="entry name" value="Fumarate reductase/succinate dehydrogenase, transmembrane subunit"/>
    <property type="match status" value="1"/>
</dbReference>
<dbReference type="NCBIfam" id="TIGR02046">
    <property type="entry name" value="sdhC_b558_fam"/>
    <property type="match status" value="1"/>
</dbReference>
<dbReference type="Proteomes" id="UP000466104">
    <property type="component" value="Unassembled WGS sequence"/>
</dbReference>
<evidence type="ECO:0000256" key="1">
    <source>
        <dbReference type="SAM" id="Phobius"/>
    </source>
</evidence>
<keyword evidence="1" id="KW-0812">Transmembrane</keyword>
<feature type="transmembrane region" description="Helical" evidence="1">
    <location>
        <begin position="85"/>
        <end position="110"/>
    </location>
</feature>
<proteinExistence type="predicted"/>
<evidence type="ECO:0000313" key="3">
    <source>
        <dbReference type="Proteomes" id="UP000466104"/>
    </source>
</evidence>
<protein>
    <submittedName>
        <fullName evidence="2">Succinate dehydrogenase cytochrome b subunit</fullName>
    </submittedName>
</protein>
<feature type="transmembrane region" description="Helical" evidence="1">
    <location>
        <begin position="131"/>
        <end position="150"/>
    </location>
</feature>
<feature type="transmembrane region" description="Helical" evidence="1">
    <location>
        <begin position="227"/>
        <end position="255"/>
    </location>
</feature>
<sequence>MSVPDVRDRRDLERRGDAVAVRTRSAARPSNVTLKLIMAITGTIFALFVFVHMVGNLKAFMGPGDYNAYAEFLRTVLYPLFPIGGVLWCFRIVLLVCLVLHVWAGLTIWVRGRRARGKFSRHSMKAMSWGARTMALSGIVILAFVVVHLLDLTLGRVVQSSSFRAPTNEGTPDIHITAYQNLVASLSRPWMAIFYTVVMIIIGLHIAQGVRNTINGFGGTGRRLRAIWTVIGLLIALAIVVCNGALPMLILAGVIS</sequence>
<dbReference type="InterPro" id="IPR011138">
    <property type="entry name" value="Cytochrome_b-558"/>
</dbReference>
<dbReference type="EMBL" id="VUMG01000002">
    <property type="protein sequence ID" value="MSS45700.1"/>
    <property type="molecule type" value="Genomic_DNA"/>
</dbReference>
<keyword evidence="3" id="KW-1185">Reference proteome</keyword>
<dbReference type="GO" id="GO:0016020">
    <property type="term" value="C:membrane"/>
    <property type="evidence" value="ECO:0007669"/>
    <property type="project" value="InterPro"/>
</dbReference>
<keyword evidence="1" id="KW-1133">Transmembrane helix</keyword>
<feature type="transmembrane region" description="Helical" evidence="1">
    <location>
        <begin position="32"/>
        <end position="54"/>
    </location>
</feature>
<reference evidence="2 3" key="1">
    <citation type="submission" date="2019-08" db="EMBL/GenBank/DDBJ databases">
        <title>In-depth cultivation of the pig gut microbiome towards novel bacterial diversity and tailored functional studies.</title>
        <authorList>
            <person name="Wylensek D."/>
            <person name="Hitch T.C.A."/>
            <person name="Clavel T."/>
        </authorList>
    </citation>
    <scope>NUCLEOTIDE SEQUENCE [LARGE SCALE GENOMIC DNA]</scope>
    <source>
        <strain evidence="2 3">WCA-380-WT-3A</strain>
    </source>
</reference>
<feature type="transmembrane region" description="Helical" evidence="1">
    <location>
        <begin position="189"/>
        <end position="207"/>
    </location>
</feature>
<comment type="caution">
    <text evidence="2">The sequence shown here is derived from an EMBL/GenBank/DDBJ whole genome shotgun (WGS) entry which is preliminary data.</text>
</comment>
<dbReference type="SUPFAM" id="SSF81343">
    <property type="entry name" value="Fumarate reductase respiratory complex transmembrane subunits"/>
    <property type="match status" value="1"/>
</dbReference>
<accession>A0A7K0J6W0</accession>
<dbReference type="InterPro" id="IPR034804">
    <property type="entry name" value="SQR/QFR_C/D"/>
</dbReference>
<keyword evidence="1" id="KW-0472">Membrane</keyword>
<evidence type="ECO:0000313" key="2">
    <source>
        <dbReference type="EMBL" id="MSS45700.1"/>
    </source>
</evidence>
<dbReference type="CDD" id="cd03498">
    <property type="entry name" value="SQR_TypeB_2_TM"/>
    <property type="match status" value="1"/>
</dbReference>
<name>A0A7K0J6W0_9ACTN</name>
<gene>
    <name evidence="2" type="ORF">FYJ43_06525</name>
</gene>
<dbReference type="AlphaFoldDB" id="A0A7K0J6W0"/>
<organism evidence="2 3">
    <name type="scientific">Cutibacterium porci</name>
    <dbReference type="NCBI Taxonomy" id="2605781"/>
    <lineage>
        <taxon>Bacteria</taxon>
        <taxon>Bacillati</taxon>
        <taxon>Actinomycetota</taxon>
        <taxon>Actinomycetes</taxon>
        <taxon>Propionibacteriales</taxon>
        <taxon>Propionibacteriaceae</taxon>
        <taxon>Cutibacterium</taxon>
    </lineage>
</organism>